<keyword evidence="2 6" id="KW-0812">Transmembrane</keyword>
<evidence type="ECO:0000256" key="1">
    <source>
        <dbReference type="ARBA" id="ARBA00004477"/>
    </source>
</evidence>
<feature type="domain" description="Reticulon" evidence="8">
    <location>
        <begin position="98"/>
        <end position="295"/>
    </location>
</feature>
<evidence type="ECO:0000313" key="10">
    <source>
        <dbReference type="Proteomes" id="UP000800092"/>
    </source>
</evidence>
<dbReference type="OrthoDB" id="567788at2759"/>
<evidence type="ECO:0000256" key="2">
    <source>
        <dbReference type="ARBA" id="ARBA00022692"/>
    </source>
</evidence>
<feature type="transmembrane region" description="Helical" evidence="6">
    <location>
        <begin position="226"/>
        <end position="244"/>
    </location>
</feature>
<evidence type="ECO:0000256" key="3">
    <source>
        <dbReference type="ARBA" id="ARBA00022824"/>
    </source>
</evidence>
<proteinExistence type="predicted"/>
<evidence type="ECO:0000256" key="6">
    <source>
        <dbReference type="RuleBase" id="RU363132"/>
    </source>
</evidence>
<keyword evidence="3 6" id="KW-0256">Endoplasmic reticulum</keyword>
<keyword evidence="5 6" id="KW-0472">Membrane</keyword>
<evidence type="ECO:0000313" key="9">
    <source>
        <dbReference type="EMBL" id="KAF2233081.1"/>
    </source>
</evidence>
<feature type="transmembrane region" description="Helical" evidence="6">
    <location>
        <begin position="203"/>
        <end position="220"/>
    </location>
</feature>
<evidence type="ECO:0000256" key="4">
    <source>
        <dbReference type="ARBA" id="ARBA00022989"/>
    </source>
</evidence>
<feature type="transmembrane region" description="Helical" evidence="6">
    <location>
        <begin position="139"/>
        <end position="160"/>
    </location>
</feature>
<feature type="region of interest" description="Disordered" evidence="7">
    <location>
        <begin position="1"/>
        <end position="27"/>
    </location>
</feature>
<evidence type="ECO:0000259" key="8">
    <source>
        <dbReference type="PROSITE" id="PS50845"/>
    </source>
</evidence>
<comment type="subcellular location">
    <subcellularLocation>
        <location evidence="1 6">Endoplasmic reticulum membrane</location>
        <topology evidence="1 6">Multi-pass membrane protein</topology>
    </subcellularLocation>
</comment>
<dbReference type="PROSITE" id="PS50845">
    <property type="entry name" value="RETICULON"/>
    <property type="match status" value="1"/>
</dbReference>
<dbReference type="InterPro" id="IPR003388">
    <property type="entry name" value="Reticulon"/>
</dbReference>
<feature type="compositionally biased region" description="Basic and acidic residues" evidence="7">
    <location>
        <begin position="332"/>
        <end position="344"/>
    </location>
</feature>
<evidence type="ECO:0000256" key="5">
    <source>
        <dbReference type="ARBA" id="ARBA00023136"/>
    </source>
</evidence>
<feature type="compositionally biased region" description="Polar residues" evidence="7">
    <location>
        <begin position="10"/>
        <end position="27"/>
    </location>
</feature>
<keyword evidence="10" id="KW-1185">Reference proteome</keyword>
<feature type="transmembrane region" description="Helical" evidence="6">
    <location>
        <begin position="109"/>
        <end position="127"/>
    </location>
</feature>
<gene>
    <name evidence="9" type="ORF">EV356DRAFT_214286</name>
</gene>
<name>A0A6A6H5F4_VIRVR</name>
<reference evidence="9" key="1">
    <citation type="journal article" date="2020" name="Stud. Mycol.">
        <title>101 Dothideomycetes genomes: a test case for predicting lifestyles and emergence of pathogens.</title>
        <authorList>
            <person name="Haridas S."/>
            <person name="Albert R."/>
            <person name="Binder M."/>
            <person name="Bloem J."/>
            <person name="Labutti K."/>
            <person name="Salamov A."/>
            <person name="Andreopoulos B."/>
            <person name="Baker S."/>
            <person name="Barry K."/>
            <person name="Bills G."/>
            <person name="Bluhm B."/>
            <person name="Cannon C."/>
            <person name="Castanera R."/>
            <person name="Culley D."/>
            <person name="Daum C."/>
            <person name="Ezra D."/>
            <person name="Gonzalez J."/>
            <person name="Henrissat B."/>
            <person name="Kuo A."/>
            <person name="Liang C."/>
            <person name="Lipzen A."/>
            <person name="Lutzoni F."/>
            <person name="Magnuson J."/>
            <person name="Mondo S."/>
            <person name="Nolan M."/>
            <person name="Ohm R."/>
            <person name="Pangilinan J."/>
            <person name="Park H.-J."/>
            <person name="Ramirez L."/>
            <person name="Alfaro M."/>
            <person name="Sun H."/>
            <person name="Tritt A."/>
            <person name="Yoshinaga Y."/>
            <person name="Zwiers L.-H."/>
            <person name="Turgeon B."/>
            <person name="Goodwin S."/>
            <person name="Spatafora J."/>
            <person name="Crous P."/>
            <person name="Grigoriev I."/>
        </authorList>
    </citation>
    <scope>NUCLEOTIDE SEQUENCE</scope>
    <source>
        <strain evidence="9">Tuck. ex Michener</strain>
    </source>
</reference>
<sequence length="362" mass="39434">MADTDRAPQLGNNDYPNLNPSGSSVQNAKDTVYGAQSAIDAARNHPLTQSIRNGPVADNVRNQAAKTSNDFNNLASARRTPDSQTVNGQPLTHYHSLFYSLLSWENPRATAISYAIIVSLIFAGRYLNVLRYVFKGLYMTLGVTAAAEVVGKVALGNGLASQMRPRKYFTIRRETLESVLGDLEQIINFFVIEFQRILFAENVWATIAAFAASLLSYFLIKVMPTWGLGVLAVSTVYFVPLAYISNQEFIDHHLDNAQSVVSQQTNQIRDLAAHHTGRATESVVQATKDYTAKAQEMIGGQKSSAPASEVTDANGGVGTAEPAIKQEFPHVPSHEPQEPNHEHQVPVTSEPVNSEPEAVPAA</sequence>
<dbReference type="AlphaFoldDB" id="A0A6A6H5F4"/>
<dbReference type="GO" id="GO:0005789">
    <property type="term" value="C:endoplasmic reticulum membrane"/>
    <property type="evidence" value="ECO:0007669"/>
    <property type="project" value="UniProtKB-SubCell"/>
</dbReference>
<accession>A0A6A6H5F4</accession>
<keyword evidence="4 6" id="KW-1133">Transmembrane helix</keyword>
<dbReference type="EMBL" id="ML991809">
    <property type="protein sequence ID" value="KAF2233081.1"/>
    <property type="molecule type" value="Genomic_DNA"/>
</dbReference>
<feature type="region of interest" description="Disordered" evidence="7">
    <location>
        <begin position="298"/>
        <end position="362"/>
    </location>
</feature>
<dbReference type="Proteomes" id="UP000800092">
    <property type="component" value="Unassembled WGS sequence"/>
</dbReference>
<protein>
    <recommendedName>
        <fullName evidence="6">Reticulon-like protein</fullName>
    </recommendedName>
</protein>
<dbReference type="Pfam" id="PF02453">
    <property type="entry name" value="Reticulon"/>
    <property type="match status" value="1"/>
</dbReference>
<evidence type="ECO:0000256" key="7">
    <source>
        <dbReference type="SAM" id="MobiDB-lite"/>
    </source>
</evidence>
<organism evidence="9 10">
    <name type="scientific">Viridothelium virens</name>
    <name type="common">Speckled blister lichen</name>
    <name type="synonym">Trypethelium virens</name>
    <dbReference type="NCBI Taxonomy" id="1048519"/>
    <lineage>
        <taxon>Eukaryota</taxon>
        <taxon>Fungi</taxon>
        <taxon>Dikarya</taxon>
        <taxon>Ascomycota</taxon>
        <taxon>Pezizomycotina</taxon>
        <taxon>Dothideomycetes</taxon>
        <taxon>Dothideomycetes incertae sedis</taxon>
        <taxon>Trypetheliales</taxon>
        <taxon>Trypetheliaceae</taxon>
        <taxon>Viridothelium</taxon>
    </lineage>
</organism>